<feature type="domain" description="RING-type" evidence="6">
    <location>
        <begin position="17"/>
        <end position="58"/>
    </location>
</feature>
<dbReference type="SMART" id="SM00184">
    <property type="entry name" value="RING"/>
    <property type="match status" value="1"/>
</dbReference>
<evidence type="ECO:0000313" key="8">
    <source>
        <dbReference type="Proteomes" id="UP000001514"/>
    </source>
</evidence>
<feature type="region of interest" description="Disordered" evidence="5">
    <location>
        <begin position="214"/>
        <end position="268"/>
    </location>
</feature>
<dbReference type="CDD" id="cd17087">
    <property type="entry name" value="RAWUL_DRIP_like"/>
    <property type="match status" value="1"/>
</dbReference>
<evidence type="ECO:0000256" key="3">
    <source>
        <dbReference type="ARBA" id="ARBA00022833"/>
    </source>
</evidence>
<accession>D8RU24</accession>
<keyword evidence="3" id="KW-0862">Zinc</keyword>
<dbReference type="EMBL" id="GL377590">
    <property type="protein sequence ID" value="EFJ24334.1"/>
    <property type="molecule type" value="Genomic_DNA"/>
</dbReference>
<dbReference type="InterPro" id="IPR013083">
    <property type="entry name" value="Znf_RING/FYVE/PHD"/>
</dbReference>
<dbReference type="KEGG" id="smo:SELMODRAFT_414938"/>
<dbReference type="GO" id="GO:0004842">
    <property type="term" value="F:ubiquitin-protein transferase activity"/>
    <property type="evidence" value="ECO:0007669"/>
    <property type="project" value="InterPro"/>
</dbReference>
<dbReference type="InterPro" id="IPR017907">
    <property type="entry name" value="Znf_RING_CS"/>
</dbReference>
<dbReference type="PANTHER" id="PTHR46293:SF1">
    <property type="entry name" value="OS03G0632800 PROTEIN"/>
    <property type="match status" value="1"/>
</dbReference>
<organism evidence="8">
    <name type="scientific">Selaginella moellendorffii</name>
    <name type="common">Spikemoss</name>
    <dbReference type="NCBI Taxonomy" id="88036"/>
    <lineage>
        <taxon>Eukaryota</taxon>
        <taxon>Viridiplantae</taxon>
        <taxon>Streptophyta</taxon>
        <taxon>Embryophyta</taxon>
        <taxon>Tracheophyta</taxon>
        <taxon>Lycopodiopsida</taxon>
        <taxon>Selaginellales</taxon>
        <taxon>Selaginellaceae</taxon>
        <taxon>Selaginella</taxon>
    </lineage>
</organism>
<keyword evidence="1" id="KW-0479">Metal-binding</keyword>
<feature type="compositionally biased region" description="Polar residues" evidence="5">
    <location>
        <begin position="219"/>
        <end position="230"/>
    </location>
</feature>
<keyword evidence="2 4" id="KW-0863">Zinc-finger</keyword>
<dbReference type="PANTHER" id="PTHR46293">
    <property type="entry name" value="E3 UBIQUITIN PROTEIN LIGASE DRIP1"/>
    <property type="match status" value="1"/>
</dbReference>
<gene>
    <name evidence="7" type="ORF">SELMODRAFT_414938</name>
</gene>
<dbReference type="InterPro" id="IPR001841">
    <property type="entry name" value="Znf_RING"/>
</dbReference>
<evidence type="ECO:0000256" key="2">
    <source>
        <dbReference type="ARBA" id="ARBA00022771"/>
    </source>
</evidence>
<dbReference type="SUPFAM" id="SSF57850">
    <property type="entry name" value="RING/U-box"/>
    <property type="match status" value="1"/>
</dbReference>
<dbReference type="InterPro" id="IPR044768">
    <property type="entry name" value="DRIP-like_RAWUL"/>
</dbReference>
<dbReference type="GO" id="GO:0008270">
    <property type="term" value="F:zinc ion binding"/>
    <property type="evidence" value="ECO:0007669"/>
    <property type="project" value="UniProtKB-KW"/>
</dbReference>
<evidence type="ECO:0000256" key="1">
    <source>
        <dbReference type="ARBA" id="ARBA00022723"/>
    </source>
</evidence>
<dbReference type="Proteomes" id="UP000001514">
    <property type="component" value="Unassembled WGS sequence"/>
</dbReference>
<dbReference type="HOGENOM" id="CLU_039235_1_0_1"/>
<dbReference type="InterPro" id="IPR044807">
    <property type="entry name" value="DRIP1-like"/>
</dbReference>
<dbReference type="OMA" id="GEMEMVG"/>
<dbReference type="Pfam" id="PF13923">
    <property type="entry name" value="zf-C3HC4_2"/>
    <property type="match status" value="1"/>
</dbReference>
<dbReference type="eggNOG" id="KOG2660">
    <property type="taxonomic scope" value="Eukaryota"/>
</dbReference>
<dbReference type="FunCoup" id="D8RU24">
    <property type="interactions" value="389"/>
</dbReference>
<dbReference type="InParanoid" id="D8RU24"/>
<keyword evidence="8" id="KW-1185">Reference proteome</keyword>
<evidence type="ECO:0000256" key="5">
    <source>
        <dbReference type="SAM" id="MobiDB-lite"/>
    </source>
</evidence>
<dbReference type="PROSITE" id="PS00518">
    <property type="entry name" value="ZF_RING_1"/>
    <property type="match status" value="1"/>
</dbReference>
<evidence type="ECO:0000256" key="4">
    <source>
        <dbReference type="PROSITE-ProRule" id="PRU00175"/>
    </source>
</evidence>
<dbReference type="Gene3D" id="3.30.40.10">
    <property type="entry name" value="Zinc/RING finger domain, C3HC4 (zinc finger)"/>
    <property type="match status" value="1"/>
</dbReference>
<evidence type="ECO:0000313" key="7">
    <source>
        <dbReference type="EMBL" id="EFJ24334.1"/>
    </source>
</evidence>
<name>D8RU24_SELML</name>
<dbReference type="PROSITE" id="PS50089">
    <property type="entry name" value="ZF_RING_2"/>
    <property type="match status" value="1"/>
</dbReference>
<feature type="region of interest" description="Disordered" evidence="5">
    <location>
        <begin position="113"/>
        <end position="158"/>
    </location>
</feature>
<proteinExistence type="predicted"/>
<evidence type="ECO:0000259" key="6">
    <source>
        <dbReference type="PROSITE" id="PS50089"/>
    </source>
</evidence>
<protein>
    <recommendedName>
        <fullName evidence="6">RING-type domain-containing protein</fullName>
    </recommendedName>
</protein>
<dbReference type="STRING" id="88036.D8RU24"/>
<sequence length="400" mass="43813">MEVVKVARAPLVACLTCPLCSSLLDEATTICECLHSFCRECIHLKLSEDDTQSCPICDVYLGVAPLEKLRPDPQLDELRNKLFSPGAPRVRVPGDASPLPRLKRKERSLSSLGVFSAPSSSRRRKPSRPQQQHYTRVKREITSSSEEDEEHKSESSDSVSCICLVTRDKFSLCTHWEGLTGNHAKKPTREDKGKSVAAGYHSPLAYLAELADSDHAGGSSRQQNQPSTSVGRDIKRQATTGRFSKLSRPTKGVPRRRGGTSANNGGELYKATLPPRFQVVTADNGVWFALKPAANQSDDSVLPAITTPYVRITDGRLPVSLVKKYIATKLNLGNETDVELNCRGQPIVSSLPVENVQRIWLAKPRDDQTPSKLDTSLELLMTLTYKRPGGNPTNATAAAT</sequence>
<dbReference type="Gramene" id="EFJ24334">
    <property type="protein sequence ID" value="EFJ24334"/>
    <property type="gene ID" value="SELMODRAFT_414938"/>
</dbReference>
<reference evidence="7 8" key="1">
    <citation type="journal article" date="2011" name="Science">
        <title>The Selaginella genome identifies genetic changes associated with the evolution of vascular plants.</title>
        <authorList>
            <person name="Banks J.A."/>
            <person name="Nishiyama T."/>
            <person name="Hasebe M."/>
            <person name="Bowman J.L."/>
            <person name="Gribskov M."/>
            <person name="dePamphilis C."/>
            <person name="Albert V.A."/>
            <person name="Aono N."/>
            <person name="Aoyama T."/>
            <person name="Ambrose B.A."/>
            <person name="Ashton N.W."/>
            <person name="Axtell M.J."/>
            <person name="Barker E."/>
            <person name="Barker M.S."/>
            <person name="Bennetzen J.L."/>
            <person name="Bonawitz N.D."/>
            <person name="Chapple C."/>
            <person name="Cheng C."/>
            <person name="Correa L.G."/>
            <person name="Dacre M."/>
            <person name="DeBarry J."/>
            <person name="Dreyer I."/>
            <person name="Elias M."/>
            <person name="Engstrom E.M."/>
            <person name="Estelle M."/>
            <person name="Feng L."/>
            <person name="Finet C."/>
            <person name="Floyd S.K."/>
            <person name="Frommer W.B."/>
            <person name="Fujita T."/>
            <person name="Gramzow L."/>
            <person name="Gutensohn M."/>
            <person name="Harholt J."/>
            <person name="Hattori M."/>
            <person name="Heyl A."/>
            <person name="Hirai T."/>
            <person name="Hiwatashi Y."/>
            <person name="Ishikawa M."/>
            <person name="Iwata M."/>
            <person name="Karol K.G."/>
            <person name="Koehler B."/>
            <person name="Kolukisaoglu U."/>
            <person name="Kubo M."/>
            <person name="Kurata T."/>
            <person name="Lalonde S."/>
            <person name="Li K."/>
            <person name="Li Y."/>
            <person name="Litt A."/>
            <person name="Lyons E."/>
            <person name="Manning G."/>
            <person name="Maruyama T."/>
            <person name="Michael T.P."/>
            <person name="Mikami K."/>
            <person name="Miyazaki S."/>
            <person name="Morinaga S."/>
            <person name="Murata T."/>
            <person name="Mueller-Roeber B."/>
            <person name="Nelson D.R."/>
            <person name="Obara M."/>
            <person name="Oguri Y."/>
            <person name="Olmstead R.G."/>
            <person name="Onodera N."/>
            <person name="Petersen B.L."/>
            <person name="Pils B."/>
            <person name="Prigge M."/>
            <person name="Rensing S.A."/>
            <person name="Riano-Pachon D.M."/>
            <person name="Roberts A.W."/>
            <person name="Sato Y."/>
            <person name="Scheller H.V."/>
            <person name="Schulz B."/>
            <person name="Schulz C."/>
            <person name="Shakirov E.V."/>
            <person name="Shibagaki N."/>
            <person name="Shinohara N."/>
            <person name="Shippen D.E."/>
            <person name="Soerensen I."/>
            <person name="Sotooka R."/>
            <person name="Sugimoto N."/>
            <person name="Sugita M."/>
            <person name="Sumikawa N."/>
            <person name="Tanurdzic M."/>
            <person name="Theissen G."/>
            <person name="Ulvskov P."/>
            <person name="Wakazuki S."/>
            <person name="Weng J.K."/>
            <person name="Willats W.W."/>
            <person name="Wipf D."/>
            <person name="Wolf P.G."/>
            <person name="Yang L."/>
            <person name="Zimmer A.D."/>
            <person name="Zhu Q."/>
            <person name="Mitros T."/>
            <person name="Hellsten U."/>
            <person name="Loque D."/>
            <person name="Otillar R."/>
            <person name="Salamov A."/>
            <person name="Schmutz J."/>
            <person name="Shapiro H."/>
            <person name="Lindquist E."/>
            <person name="Lucas S."/>
            <person name="Rokhsar D."/>
            <person name="Grigoriev I.V."/>
        </authorList>
    </citation>
    <scope>NUCLEOTIDE SEQUENCE [LARGE SCALE GENOMIC DNA]</scope>
</reference>
<dbReference type="AlphaFoldDB" id="D8RU24"/>